<gene>
    <name evidence="3" type="ORF">COU07_00175</name>
</gene>
<protein>
    <recommendedName>
        <fullName evidence="2">PAS domain-containing protein</fullName>
    </recommendedName>
</protein>
<proteinExistence type="predicted"/>
<dbReference type="EMBL" id="PFAZ01000001">
    <property type="protein sequence ID" value="PIR89304.1"/>
    <property type="molecule type" value="Genomic_DNA"/>
</dbReference>
<dbReference type="SMART" id="SM00091">
    <property type="entry name" value="PAS"/>
    <property type="match status" value="1"/>
</dbReference>
<feature type="coiled-coil region" evidence="1">
    <location>
        <begin position="174"/>
        <end position="201"/>
    </location>
</feature>
<comment type="caution">
    <text evidence="3">The sequence shown here is derived from an EMBL/GenBank/DDBJ whole genome shotgun (WGS) entry which is preliminary data.</text>
</comment>
<dbReference type="Gene3D" id="3.30.450.20">
    <property type="entry name" value="PAS domain"/>
    <property type="match status" value="1"/>
</dbReference>
<dbReference type="SUPFAM" id="SSF55785">
    <property type="entry name" value="PYP-like sensor domain (PAS domain)"/>
    <property type="match status" value="1"/>
</dbReference>
<name>A0A2H0USB1_9BACT</name>
<dbReference type="AlphaFoldDB" id="A0A2H0USB1"/>
<evidence type="ECO:0000313" key="4">
    <source>
        <dbReference type="Proteomes" id="UP000231157"/>
    </source>
</evidence>
<feature type="domain" description="PAS" evidence="2">
    <location>
        <begin position="41"/>
        <end position="108"/>
    </location>
</feature>
<reference evidence="4" key="1">
    <citation type="submission" date="2017-09" db="EMBL/GenBank/DDBJ databases">
        <title>Depth-based differentiation of microbial function through sediment-hosted aquifers and enrichment of novel symbionts in the deep terrestrial subsurface.</title>
        <authorList>
            <person name="Probst A.J."/>
            <person name="Ladd B."/>
            <person name="Jarett J.K."/>
            <person name="Geller-Mcgrath D.E."/>
            <person name="Sieber C.M.K."/>
            <person name="Emerson J.B."/>
            <person name="Anantharaman K."/>
            <person name="Thomas B.C."/>
            <person name="Malmstrom R."/>
            <person name="Stieglmeier M."/>
            <person name="Klingl A."/>
            <person name="Woyke T."/>
            <person name="Ryan C.M."/>
            <person name="Banfield J.F."/>
        </authorList>
    </citation>
    <scope>NUCLEOTIDE SEQUENCE [LARGE SCALE GENOMIC DNA]</scope>
</reference>
<dbReference type="InterPro" id="IPR000014">
    <property type="entry name" value="PAS"/>
</dbReference>
<dbReference type="InterPro" id="IPR035965">
    <property type="entry name" value="PAS-like_dom_sf"/>
</dbReference>
<evidence type="ECO:0000256" key="1">
    <source>
        <dbReference type="SAM" id="Coils"/>
    </source>
</evidence>
<sequence length="208" mass="24098">MKKINNKNCTKNYGKNKNIIKTAPVKIGASFVDNFWEKSWTYIETVVDVVHEPVLILDKNFCIMAANESFYKVFQVNPEDTEGKIVYELGNGQWNIPDLRKLLEDILPNNIFFKGFEVAHEFPSIGYKVMILNARQIYVKEDADFPPIILLAMEDVTEMMSVAEMLSHHTKQFEAKTGDRIEKLESYIKKLEKEIDEIKTQPKTNKSE</sequence>
<dbReference type="Proteomes" id="UP000231157">
    <property type="component" value="Unassembled WGS sequence"/>
</dbReference>
<accession>A0A2H0USB1</accession>
<evidence type="ECO:0000313" key="3">
    <source>
        <dbReference type="EMBL" id="PIR89304.1"/>
    </source>
</evidence>
<organism evidence="3 4">
    <name type="scientific">Candidatus Harrisonbacteria bacterium CG10_big_fil_rev_8_21_14_0_10_40_38</name>
    <dbReference type="NCBI Taxonomy" id="1974583"/>
    <lineage>
        <taxon>Bacteria</taxon>
        <taxon>Candidatus Harrisoniibacteriota</taxon>
    </lineage>
</organism>
<keyword evidence="1" id="KW-0175">Coiled coil</keyword>
<evidence type="ECO:0000259" key="2">
    <source>
        <dbReference type="SMART" id="SM00091"/>
    </source>
</evidence>